<name>A0A0E9T7E2_ANGAN</name>
<protein>
    <submittedName>
        <fullName evidence="1">Uncharacterized protein</fullName>
    </submittedName>
</protein>
<dbReference type="AlphaFoldDB" id="A0A0E9T7E2"/>
<reference evidence="1" key="1">
    <citation type="submission" date="2014-11" db="EMBL/GenBank/DDBJ databases">
        <authorList>
            <person name="Amaro Gonzalez C."/>
        </authorList>
    </citation>
    <scope>NUCLEOTIDE SEQUENCE</scope>
</reference>
<evidence type="ECO:0000313" key="1">
    <source>
        <dbReference type="EMBL" id="JAH48683.1"/>
    </source>
</evidence>
<proteinExistence type="predicted"/>
<dbReference type="EMBL" id="GBXM01059894">
    <property type="protein sequence ID" value="JAH48683.1"/>
    <property type="molecule type" value="Transcribed_RNA"/>
</dbReference>
<organism evidence="1">
    <name type="scientific">Anguilla anguilla</name>
    <name type="common">European freshwater eel</name>
    <name type="synonym">Muraena anguilla</name>
    <dbReference type="NCBI Taxonomy" id="7936"/>
    <lineage>
        <taxon>Eukaryota</taxon>
        <taxon>Metazoa</taxon>
        <taxon>Chordata</taxon>
        <taxon>Craniata</taxon>
        <taxon>Vertebrata</taxon>
        <taxon>Euteleostomi</taxon>
        <taxon>Actinopterygii</taxon>
        <taxon>Neopterygii</taxon>
        <taxon>Teleostei</taxon>
        <taxon>Anguilliformes</taxon>
        <taxon>Anguillidae</taxon>
        <taxon>Anguilla</taxon>
    </lineage>
</organism>
<reference evidence="1" key="2">
    <citation type="journal article" date="2015" name="Fish Shellfish Immunol.">
        <title>Early steps in the European eel (Anguilla anguilla)-Vibrio vulnificus interaction in the gills: Role of the RtxA13 toxin.</title>
        <authorList>
            <person name="Callol A."/>
            <person name="Pajuelo D."/>
            <person name="Ebbesson L."/>
            <person name="Teles M."/>
            <person name="MacKenzie S."/>
            <person name="Amaro C."/>
        </authorList>
    </citation>
    <scope>NUCLEOTIDE SEQUENCE</scope>
</reference>
<accession>A0A0E9T7E2</accession>
<sequence length="24" mass="3001">MFLQPQDVYSLFKHMFNDMCNIFM</sequence>